<keyword evidence="1" id="KW-1133">Transmembrane helix</keyword>
<proteinExistence type="predicted"/>
<gene>
    <name evidence="2" type="ORF">BDV40DRAFT_277215</name>
</gene>
<keyword evidence="1" id="KW-0812">Transmembrane</keyword>
<evidence type="ECO:0000256" key="1">
    <source>
        <dbReference type="SAM" id="Phobius"/>
    </source>
</evidence>
<dbReference type="AlphaFoldDB" id="A0A5N6UH26"/>
<keyword evidence="3" id="KW-1185">Reference proteome</keyword>
<organism evidence="2 3">
    <name type="scientific">Aspergillus tamarii</name>
    <dbReference type="NCBI Taxonomy" id="41984"/>
    <lineage>
        <taxon>Eukaryota</taxon>
        <taxon>Fungi</taxon>
        <taxon>Dikarya</taxon>
        <taxon>Ascomycota</taxon>
        <taxon>Pezizomycotina</taxon>
        <taxon>Eurotiomycetes</taxon>
        <taxon>Eurotiomycetidae</taxon>
        <taxon>Eurotiales</taxon>
        <taxon>Aspergillaceae</taxon>
        <taxon>Aspergillus</taxon>
        <taxon>Aspergillus subgen. Circumdati</taxon>
    </lineage>
</organism>
<keyword evidence="1" id="KW-0472">Membrane</keyword>
<feature type="transmembrane region" description="Helical" evidence="1">
    <location>
        <begin position="16"/>
        <end position="35"/>
    </location>
</feature>
<evidence type="ECO:0000313" key="2">
    <source>
        <dbReference type="EMBL" id="KAE8157860.1"/>
    </source>
</evidence>
<reference evidence="2 3" key="1">
    <citation type="submission" date="2019-04" db="EMBL/GenBank/DDBJ databases">
        <title>Friends and foes A comparative genomics study of 23 Aspergillus species from section Flavi.</title>
        <authorList>
            <consortium name="DOE Joint Genome Institute"/>
            <person name="Kjaerbolling I."/>
            <person name="Vesth T."/>
            <person name="Frisvad J.C."/>
            <person name="Nybo J.L."/>
            <person name="Theobald S."/>
            <person name="Kildgaard S."/>
            <person name="Isbrandt T."/>
            <person name="Kuo A."/>
            <person name="Sato A."/>
            <person name="Lyhne E.K."/>
            <person name="Kogle M.E."/>
            <person name="Wiebenga A."/>
            <person name="Kun R.S."/>
            <person name="Lubbers R.J."/>
            <person name="Makela M.R."/>
            <person name="Barry K."/>
            <person name="Chovatia M."/>
            <person name="Clum A."/>
            <person name="Daum C."/>
            <person name="Haridas S."/>
            <person name="He G."/>
            <person name="LaButti K."/>
            <person name="Lipzen A."/>
            <person name="Mondo S."/>
            <person name="Riley R."/>
            <person name="Salamov A."/>
            <person name="Simmons B.A."/>
            <person name="Magnuson J.K."/>
            <person name="Henrissat B."/>
            <person name="Mortensen U.H."/>
            <person name="Larsen T.O."/>
            <person name="Devries R.P."/>
            <person name="Grigoriev I.V."/>
            <person name="Machida M."/>
            <person name="Baker S.E."/>
            <person name="Andersen M.R."/>
        </authorList>
    </citation>
    <scope>NUCLEOTIDE SEQUENCE [LARGE SCALE GENOMIC DNA]</scope>
    <source>
        <strain evidence="2 3">CBS 117626</strain>
    </source>
</reference>
<evidence type="ECO:0000313" key="3">
    <source>
        <dbReference type="Proteomes" id="UP000326950"/>
    </source>
</evidence>
<dbReference type="EMBL" id="ML738711">
    <property type="protein sequence ID" value="KAE8157860.1"/>
    <property type="molecule type" value="Genomic_DNA"/>
</dbReference>
<dbReference type="Proteomes" id="UP000326950">
    <property type="component" value="Unassembled WGS sequence"/>
</dbReference>
<name>A0A5N6UH26_ASPTM</name>
<accession>A0A5N6UH26</accession>
<sequence length="62" mass="7074">MEEGIRGKRRCSCSAYLVYGVTFEFIFTLIVYLLGSSETSQWNFETILDVSLGLMVVLSFRP</sequence>
<protein>
    <submittedName>
        <fullName evidence="2">Uncharacterized protein</fullName>
    </submittedName>
</protein>